<name>A0AA48M0C1_9ZZZZ</name>
<reference evidence="1" key="1">
    <citation type="submission" date="2023-07" db="EMBL/GenBank/DDBJ databases">
        <authorList>
            <person name="Pelsma A.J. K."/>
        </authorList>
    </citation>
    <scope>NUCLEOTIDE SEQUENCE</scope>
</reference>
<dbReference type="AlphaFoldDB" id="A0AA48M0C1"/>
<sequence>MQTVNSGKRVRYAVVGAFAGVVLCAALSAHTAKADFFDELFGFDQRTASPRTDHYSVTQRPRRQFWRARPVFANPAVHRHEAARKPRIAYIRHDVDRHEESASYQNATGSRPVKPAFCARETGQMSRFKQLLSDSTLRSGDIVATAGGLRIFHGDGTCPHKPRDFLALHSADLARGKLRKLAGLEVTTQPHGGEHR</sequence>
<accession>A0AA48M0C1</accession>
<proteinExistence type="predicted"/>
<organism evidence="1">
    <name type="scientific">freshwater sediment metagenome</name>
    <dbReference type="NCBI Taxonomy" id="556182"/>
    <lineage>
        <taxon>unclassified sequences</taxon>
        <taxon>metagenomes</taxon>
        <taxon>ecological metagenomes</taxon>
    </lineage>
</organism>
<dbReference type="EMBL" id="OY288114">
    <property type="protein sequence ID" value="CAJ0854850.1"/>
    <property type="molecule type" value="Genomic_DNA"/>
</dbReference>
<evidence type="ECO:0000313" key="1">
    <source>
        <dbReference type="EMBL" id="CAJ0854850.1"/>
    </source>
</evidence>
<protein>
    <submittedName>
        <fullName evidence="1">Uncharacterized protein</fullName>
    </submittedName>
</protein>
<gene>
    <name evidence="1" type="ORF">AMST5_00779</name>
</gene>